<dbReference type="PRINTS" id="PR00988">
    <property type="entry name" value="URIDINKINASE"/>
</dbReference>
<dbReference type="Gene3D" id="3.40.50.300">
    <property type="entry name" value="P-loop containing nucleotide triphosphate hydrolases"/>
    <property type="match status" value="1"/>
</dbReference>
<dbReference type="GO" id="GO:0016787">
    <property type="term" value="F:hydrolase activity"/>
    <property type="evidence" value="ECO:0007669"/>
    <property type="project" value="UniProtKB-KW"/>
</dbReference>
<proteinExistence type="predicted"/>
<sequence length="253" mass="29077">MPKVLLIGVGGPTCSGKTTIAKHLNRILPNSVIIHQDDFAPPEEFIPIHPVHKVQDWDTAEGAISWDRLIDFLRQVKMDGVLPNNHQSQDYLSKQKVIHVDEAVQRKWAIEFKRLEEENRVNGNEEIVWGLVEGFLLYWHPELINLLDVRIMLRVPHDVLKKRRYKRHGYHSEDQLDPASPWWRDPPGAWEDIIYPAYVDAHKMMFEGGDVEHGKPTNSIDDLVLLETSDITTTDAIERCCRVIKAVADGSRS</sequence>
<dbReference type="SUPFAM" id="SSF52540">
    <property type="entry name" value="P-loop containing nucleoside triphosphate hydrolases"/>
    <property type="match status" value="1"/>
</dbReference>
<evidence type="ECO:0000313" key="1">
    <source>
        <dbReference type="EMBL" id="KAF9523474.1"/>
    </source>
</evidence>
<dbReference type="CDD" id="cd02024">
    <property type="entry name" value="NRK1"/>
    <property type="match status" value="1"/>
</dbReference>
<dbReference type="InterPro" id="IPR027417">
    <property type="entry name" value="P-loop_NTPase"/>
</dbReference>
<dbReference type="Proteomes" id="UP000807306">
    <property type="component" value="Unassembled WGS sequence"/>
</dbReference>
<comment type="caution">
    <text evidence="1">The sequence shown here is derived from an EMBL/GenBank/DDBJ whole genome shotgun (WGS) entry which is preliminary data.</text>
</comment>
<keyword evidence="1" id="KW-0378">Hydrolase</keyword>
<gene>
    <name evidence="1" type="ORF">CPB83DRAFT_862751</name>
</gene>
<name>A0A9P6JK46_9AGAR</name>
<keyword evidence="2" id="KW-1185">Reference proteome</keyword>
<evidence type="ECO:0000313" key="2">
    <source>
        <dbReference type="Proteomes" id="UP000807306"/>
    </source>
</evidence>
<dbReference type="PANTHER" id="PTHR10285">
    <property type="entry name" value="URIDINE KINASE"/>
    <property type="match status" value="1"/>
</dbReference>
<organism evidence="1 2">
    <name type="scientific">Crepidotus variabilis</name>
    <dbReference type="NCBI Taxonomy" id="179855"/>
    <lineage>
        <taxon>Eukaryota</taxon>
        <taxon>Fungi</taxon>
        <taxon>Dikarya</taxon>
        <taxon>Basidiomycota</taxon>
        <taxon>Agaricomycotina</taxon>
        <taxon>Agaricomycetes</taxon>
        <taxon>Agaricomycetidae</taxon>
        <taxon>Agaricales</taxon>
        <taxon>Agaricineae</taxon>
        <taxon>Crepidotaceae</taxon>
        <taxon>Crepidotus</taxon>
    </lineage>
</organism>
<protein>
    <submittedName>
        <fullName evidence="1">P-loop containing nucleoside triphosphate hydrolase protein</fullName>
    </submittedName>
</protein>
<reference evidence="1" key="1">
    <citation type="submission" date="2020-11" db="EMBL/GenBank/DDBJ databases">
        <authorList>
            <consortium name="DOE Joint Genome Institute"/>
            <person name="Ahrendt S."/>
            <person name="Riley R."/>
            <person name="Andreopoulos W."/>
            <person name="Labutti K."/>
            <person name="Pangilinan J."/>
            <person name="Ruiz-Duenas F.J."/>
            <person name="Barrasa J.M."/>
            <person name="Sanchez-Garcia M."/>
            <person name="Camarero S."/>
            <person name="Miyauchi S."/>
            <person name="Serrano A."/>
            <person name="Linde D."/>
            <person name="Babiker R."/>
            <person name="Drula E."/>
            <person name="Ayuso-Fernandez I."/>
            <person name="Pacheco R."/>
            <person name="Padilla G."/>
            <person name="Ferreira P."/>
            <person name="Barriuso J."/>
            <person name="Kellner H."/>
            <person name="Castanera R."/>
            <person name="Alfaro M."/>
            <person name="Ramirez L."/>
            <person name="Pisabarro A.G."/>
            <person name="Kuo A."/>
            <person name="Tritt A."/>
            <person name="Lipzen A."/>
            <person name="He G."/>
            <person name="Yan M."/>
            <person name="Ng V."/>
            <person name="Cullen D."/>
            <person name="Martin F."/>
            <person name="Rosso M.-N."/>
            <person name="Henrissat B."/>
            <person name="Hibbett D."/>
            <person name="Martinez A.T."/>
            <person name="Grigoriev I.V."/>
        </authorList>
    </citation>
    <scope>NUCLEOTIDE SEQUENCE</scope>
    <source>
        <strain evidence="1">CBS 506.95</strain>
    </source>
</reference>
<dbReference type="EMBL" id="MU157916">
    <property type="protein sequence ID" value="KAF9523474.1"/>
    <property type="molecule type" value="Genomic_DNA"/>
</dbReference>
<dbReference type="OrthoDB" id="10041966at2759"/>
<accession>A0A9P6JK46</accession>
<dbReference type="AlphaFoldDB" id="A0A9P6JK46"/>